<feature type="domain" description="ATPase AAA-type core" evidence="1">
    <location>
        <begin position="47"/>
        <end position="162"/>
    </location>
</feature>
<dbReference type="SUPFAM" id="SSF52540">
    <property type="entry name" value="P-loop containing nucleoside triphosphate hydrolases"/>
    <property type="match status" value="1"/>
</dbReference>
<keyword evidence="2" id="KW-0547">Nucleotide-binding</keyword>
<dbReference type="GO" id="GO:0016887">
    <property type="term" value="F:ATP hydrolysis activity"/>
    <property type="evidence" value="ECO:0007669"/>
    <property type="project" value="InterPro"/>
</dbReference>
<dbReference type="AlphaFoldDB" id="A0A413SXX4"/>
<name>A0A413SXX4_9BACT</name>
<dbReference type="EMBL" id="QSFT01000023">
    <property type="protein sequence ID" value="RHA74463.1"/>
    <property type="molecule type" value="Genomic_DNA"/>
</dbReference>
<keyword evidence="2" id="KW-0067">ATP-binding</keyword>
<accession>A0A413SXX4</accession>
<feature type="domain" description="ATPase AAA-type core" evidence="1">
    <location>
        <begin position="294"/>
        <end position="368"/>
    </location>
</feature>
<evidence type="ECO:0000259" key="1">
    <source>
        <dbReference type="Pfam" id="PF13304"/>
    </source>
</evidence>
<dbReference type="PANTHER" id="PTHR40396:SF1">
    <property type="entry name" value="ATPASE AAA-TYPE CORE DOMAIN-CONTAINING PROTEIN"/>
    <property type="match status" value="1"/>
</dbReference>
<proteinExistence type="predicted"/>
<dbReference type="GO" id="GO:0005524">
    <property type="term" value="F:ATP binding"/>
    <property type="evidence" value="ECO:0007669"/>
    <property type="project" value="UniProtKB-KW"/>
</dbReference>
<sequence length="426" mass="49254">MILQFKVKNYLSIREEQTLDFTASADKTYEEYAVVKIKNVRISKLGVIYGPNASGKSNLLKALVWLVYYVLLNRPRKSTSGTGLTPFLMDADSRNQRSSFTLIFYIGDIRYEYFVEMDGMRIYKEELYFYPNSRRALFFERKWIEEKGNSTISFGPLLKLTATQKLFVESNCLPNMSVLATYMNANVERNALFDNLCAYLERTILPMLDNRMDLEQFANDVVRLDSESKKFICEMLNKADFNISDLYIKEEKGEVAAETLEKVRQIAHILHLPEPQTDNLAKQELFFTHQTPFYTGDLSNMDESDGTNRMYGLSALLYTMVKNQQILVCDELDSSLHYDLFTHILKTFLVNSERGQLIFSTHNLMLLDEEYIRRDMVYFANKNQSGATEVYRAKDFGLHKEVSILNAYRAGKLGAKPNMGSIFLND</sequence>
<dbReference type="PANTHER" id="PTHR40396">
    <property type="entry name" value="ATPASE-LIKE PROTEIN"/>
    <property type="match status" value="1"/>
</dbReference>
<dbReference type="RefSeq" id="WP_008139731.1">
    <property type="nucleotide sequence ID" value="NZ_CABJGD010000023.1"/>
</dbReference>
<dbReference type="InterPro" id="IPR027417">
    <property type="entry name" value="P-loop_NTPase"/>
</dbReference>
<organism evidence="2 3">
    <name type="scientific">Phocaeicola coprophilus</name>
    <dbReference type="NCBI Taxonomy" id="387090"/>
    <lineage>
        <taxon>Bacteria</taxon>
        <taxon>Pseudomonadati</taxon>
        <taxon>Bacteroidota</taxon>
        <taxon>Bacteroidia</taxon>
        <taxon>Bacteroidales</taxon>
        <taxon>Bacteroidaceae</taxon>
        <taxon>Phocaeicola</taxon>
    </lineage>
</organism>
<dbReference type="InterPro" id="IPR003959">
    <property type="entry name" value="ATPase_AAA_core"/>
</dbReference>
<dbReference type="Pfam" id="PF13304">
    <property type="entry name" value="AAA_21"/>
    <property type="match status" value="2"/>
</dbReference>
<evidence type="ECO:0000313" key="3">
    <source>
        <dbReference type="Proteomes" id="UP000283855"/>
    </source>
</evidence>
<reference evidence="2 3" key="1">
    <citation type="submission" date="2018-08" db="EMBL/GenBank/DDBJ databases">
        <title>A genome reference for cultivated species of the human gut microbiota.</title>
        <authorList>
            <person name="Zou Y."/>
            <person name="Xue W."/>
            <person name="Luo G."/>
        </authorList>
    </citation>
    <scope>NUCLEOTIDE SEQUENCE [LARGE SCALE GENOMIC DNA]</scope>
    <source>
        <strain evidence="2 3">AM42-38</strain>
    </source>
</reference>
<comment type="caution">
    <text evidence="2">The sequence shown here is derived from an EMBL/GenBank/DDBJ whole genome shotgun (WGS) entry which is preliminary data.</text>
</comment>
<protein>
    <submittedName>
        <fullName evidence="2">ATP-binding protein</fullName>
    </submittedName>
</protein>
<gene>
    <name evidence="2" type="ORF">DW921_10440</name>
</gene>
<dbReference type="Gene3D" id="3.40.50.300">
    <property type="entry name" value="P-loop containing nucleotide triphosphate hydrolases"/>
    <property type="match status" value="1"/>
</dbReference>
<dbReference type="Proteomes" id="UP000283855">
    <property type="component" value="Unassembled WGS sequence"/>
</dbReference>
<dbReference type="GeneID" id="78404662"/>
<evidence type="ECO:0000313" key="2">
    <source>
        <dbReference type="EMBL" id="RHA74463.1"/>
    </source>
</evidence>